<dbReference type="EMBL" id="JABFTP020000124">
    <property type="protein sequence ID" value="KAL3280191.1"/>
    <property type="molecule type" value="Genomic_DNA"/>
</dbReference>
<evidence type="ECO:0000256" key="3">
    <source>
        <dbReference type="ARBA" id="ARBA00022771"/>
    </source>
</evidence>
<accession>A0ABD2NN50</accession>
<feature type="domain" description="C2H2-type" evidence="6">
    <location>
        <begin position="308"/>
        <end position="336"/>
    </location>
</feature>
<dbReference type="PANTHER" id="PTHR24403">
    <property type="entry name" value="ZINC FINGER PROTEIN"/>
    <property type="match status" value="1"/>
</dbReference>
<dbReference type="InterPro" id="IPR036236">
    <property type="entry name" value="Znf_C2H2_sf"/>
</dbReference>
<dbReference type="AlphaFoldDB" id="A0ABD2NN50"/>
<evidence type="ECO:0000313" key="8">
    <source>
        <dbReference type="Proteomes" id="UP001516400"/>
    </source>
</evidence>
<gene>
    <name evidence="7" type="ORF">HHI36_017691</name>
</gene>
<feature type="domain" description="C2H2-type" evidence="6">
    <location>
        <begin position="279"/>
        <end position="307"/>
    </location>
</feature>
<evidence type="ECO:0000256" key="2">
    <source>
        <dbReference type="ARBA" id="ARBA00022737"/>
    </source>
</evidence>
<dbReference type="InterPro" id="IPR013087">
    <property type="entry name" value="Znf_C2H2_type"/>
</dbReference>
<evidence type="ECO:0000256" key="1">
    <source>
        <dbReference type="ARBA" id="ARBA00022723"/>
    </source>
</evidence>
<reference evidence="7 8" key="1">
    <citation type="journal article" date="2021" name="BMC Biol.">
        <title>Horizontally acquired antibacterial genes associated with adaptive radiation of ladybird beetles.</title>
        <authorList>
            <person name="Li H.S."/>
            <person name="Tang X.F."/>
            <person name="Huang Y.H."/>
            <person name="Xu Z.Y."/>
            <person name="Chen M.L."/>
            <person name="Du X.Y."/>
            <person name="Qiu B.Y."/>
            <person name="Chen P.T."/>
            <person name="Zhang W."/>
            <person name="Slipinski A."/>
            <person name="Escalona H.E."/>
            <person name="Waterhouse R.M."/>
            <person name="Zwick A."/>
            <person name="Pang H."/>
        </authorList>
    </citation>
    <scope>NUCLEOTIDE SEQUENCE [LARGE SCALE GENOMIC DNA]</scope>
    <source>
        <strain evidence="7">SYSU2018</strain>
    </source>
</reference>
<dbReference type="GO" id="GO:0008270">
    <property type="term" value="F:zinc ion binding"/>
    <property type="evidence" value="ECO:0007669"/>
    <property type="project" value="UniProtKB-KW"/>
</dbReference>
<feature type="domain" description="C2H2-type" evidence="6">
    <location>
        <begin position="221"/>
        <end position="249"/>
    </location>
</feature>
<dbReference type="Proteomes" id="UP001516400">
    <property type="component" value="Unassembled WGS sequence"/>
</dbReference>
<keyword evidence="2" id="KW-0677">Repeat</keyword>
<evidence type="ECO:0000313" key="7">
    <source>
        <dbReference type="EMBL" id="KAL3280191.1"/>
    </source>
</evidence>
<dbReference type="PANTHER" id="PTHR24403:SF67">
    <property type="entry name" value="FI01116P-RELATED"/>
    <property type="match status" value="1"/>
</dbReference>
<name>A0ABD2NN50_9CUCU</name>
<protein>
    <recommendedName>
        <fullName evidence="6">C2H2-type domain-containing protein</fullName>
    </recommendedName>
</protein>
<dbReference type="PROSITE" id="PS50157">
    <property type="entry name" value="ZINC_FINGER_C2H2_2"/>
    <property type="match status" value="3"/>
</dbReference>
<keyword evidence="3 5" id="KW-0863">Zinc-finger</keyword>
<dbReference type="FunFam" id="3.30.160.60:FF:000810">
    <property type="entry name" value="Zgc:174563 protein"/>
    <property type="match status" value="1"/>
</dbReference>
<organism evidence="7 8">
    <name type="scientific">Cryptolaemus montrouzieri</name>
    <dbReference type="NCBI Taxonomy" id="559131"/>
    <lineage>
        <taxon>Eukaryota</taxon>
        <taxon>Metazoa</taxon>
        <taxon>Ecdysozoa</taxon>
        <taxon>Arthropoda</taxon>
        <taxon>Hexapoda</taxon>
        <taxon>Insecta</taxon>
        <taxon>Pterygota</taxon>
        <taxon>Neoptera</taxon>
        <taxon>Endopterygota</taxon>
        <taxon>Coleoptera</taxon>
        <taxon>Polyphaga</taxon>
        <taxon>Cucujiformia</taxon>
        <taxon>Coccinelloidea</taxon>
        <taxon>Coccinellidae</taxon>
        <taxon>Scymninae</taxon>
        <taxon>Scymnini</taxon>
        <taxon>Cryptolaemus</taxon>
    </lineage>
</organism>
<keyword evidence="4" id="KW-0862">Zinc</keyword>
<keyword evidence="8" id="KW-1185">Reference proteome</keyword>
<comment type="caution">
    <text evidence="7">The sequence shown here is derived from an EMBL/GenBank/DDBJ whole genome shotgun (WGS) entry which is preliminary data.</text>
</comment>
<dbReference type="Gene3D" id="3.30.160.60">
    <property type="entry name" value="Classic Zinc Finger"/>
    <property type="match status" value="3"/>
</dbReference>
<sequence>MNQVKQEPEDLYCSEQEANQRIPENGQIANQPLQTNEIIIPKSEPIFDYEQSESISNDEFKNEERIEDVEYKPILQYFVDNNADDDQKNNLNLKTEPEFIISPKIEPCDYDSKDLQHLESVEENTLEIKPQLYNDVSNCIKDEVSTENSTILEPDEGRMKSNLEFLKYSLEHKHFLSDLTSNSQDKVKGKNYKCHLCSFGANQWGRVRLHIEEVHFKLRTLNCELCSYVTTRKSTLKRHMNSVHATVKCHKCELCEYSSTTKGYIKKHVATVHMKIKNYKCDMCTFTSATRTHLEIHMNDVHFKIKNFKCEYCEYSAARKSNLKKHVYIVHIIKNDKKL</sequence>
<evidence type="ECO:0000259" key="6">
    <source>
        <dbReference type="PROSITE" id="PS50157"/>
    </source>
</evidence>
<evidence type="ECO:0000256" key="5">
    <source>
        <dbReference type="PROSITE-ProRule" id="PRU00042"/>
    </source>
</evidence>
<dbReference type="InterPro" id="IPR050688">
    <property type="entry name" value="Zinc_finger/UBP_domain"/>
</dbReference>
<keyword evidence="1" id="KW-0479">Metal-binding</keyword>
<dbReference type="Pfam" id="PF00096">
    <property type="entry name" value="zf-C2H2"/>
    <property type="match status" value="3"/>
</dbReference>
<proteinExistence type="predicted"/>
<dbReference type="SMART" id="SM00355">
    <property type="entry name" value="ZnF_C2H2"/>
    <property type="match status" value="5"/>
</dbReference>
<evidence type="ECO:0000256" key="4">
    <source>
        <dbReference type="ARBA" id="ARBA00022833"/>
    </source>
</evidence>
<dbReference type="SUPFAM" id="SSF57667">
    <property type="entry name" value="beta-beta-alpha zinc fingers"/>
    <property type="match status" value="3"/>
</dbReference>